<feature type="transmembrane region" description="Helical" evidence="2">
    <location>
        <begin position="30"/>
        <end position="51"/>
    </location>
</feature>
<evidence type="ECO:0000313" key="4">
    <source>
        <dbReference type="Proteomes" id="UP001501020"/>
    </source>
</evidence>
<feature type="transmembrane region" description="Helical" evidence="2">
    <location>
        <begin position="63"/>
        <end position="81"/>
    </location>
</feature>
<dbReference type="EMBL" id="BAAAMR010000006">
    <property type="protein sequence ID" value="GAA2124483.1"/>
    <property type="molecule type" value="Genomic_DNA"/>
</dbReference>
<proteinExistence type="predicted"/>
<comment type="caution">
    <text evidence="3">The sequence shown here is derived from an EMBL/GenBank/DDBJ whole genome shotgun (WGS) entry which is preliminary data.</text>
</comment>
<keyword evidence="2" id="KW-0812">Transmembrane</keyword>
<keyword evidence="4" id="KW-1185">Reference proteome</keyword>
<dbReference type="Proteomes" id="UP001501020">
    <property type="component" value="Unassembled WGS sequence"/>
</dbReference>
<sequence length="239" mass="25098">MEVGKWIVFAFLTGVIVVGFKTRSLKTWEFISCGAFMLLLDGLVFHGQISTWLGHLGSNVRGAAGHAALGHAVSGMAVIGAPTMSERVRRFAAAMWARRPSLDDCGISVAVAVLAHLWLGAPWLVAAASVVLVLIAFPAISVITAQQPRTNARTNAPTKPDPDSTAAPADKPGTGPQVDAQAGPVCPVCADPATTWDNPTGDDPGRDAPEMWRCTGGHSFVLTPAGHVRGLTRKESEET</sequence>
<feature type="transmembrane region" description="Helical" evidence="2">
    <location>
        <begin position="6"/>
        <end position="23"/>
    </location>
</feature>
<dbReference type="RefSeq" id="WP_344262346.1">
    <property type="nucleotide sequence ID" value="NZ_BAAAMR010000006.1"/>
</dbReference>
<gene>
    <name evidence="3" type="ORF">GCM10009727_12090</name>
</gene>
<feature type="transmembrane region" description="Helical" evidence="2">
    <location>
        <begin position="125"/>
        <end position="145"/>
    </location>
</feature>
<feature type="compositionally biased region" description="Polar residues" evidence="1">
    <location>
        <begin position="148"/>
        <end position="157"/>
    </location>
</feature>
<evidence type="ECO:0000256" key="1">
    <source>
        <dbReference type="SAM" id="MobiDB-lite"/>
    </source>
</evidence>
<accession>A0ABP5JY94</accession>
<feature type="region of interest" description="Disordered" evidence="1">
    <location>
        <begin position="148"/>
        <end position="211"/>
    </location>
</feature>
<evidence type="ECO:0000313" key="3">
    <source>
        <dbReference type="EMBL" id="GAA2124483.1"/>
    </source>
</evidence>
<keyword evidence="2" id="KW-0472">Membrane</keyword>
<name>A0ABP5JY94_9ACTN</name>
<evidence type="ECO:0000256" key="2">
    <source>
        <dbReference type="SAM" id="Phobius"/>
    </source>
</evidence>
<feature type="transmembrane region" description="Helical" evidence="2">
    <location>
        <begin position="102"/>
        <end position="119"/>
    </location>
</feature>
<reference evidence="4" key="1">
    <citation type="journal article" date="2019" name="Int. J. Syst. Evol. Microbiol.">
        <title>The Global Catalogue of Microorganisms (GCM) 10K type strain sequencing project: providing services to taxonomists for standard genome sequencing and annotation.</title>
        <authorList>
            <consortium name="The Broad Institute Genomics Platform"/>
            <consortium name="The Broad Institute Genome Sequencing Center for Infectious Disease"/>
            <person name="Wu L."/>
            <person name="Ma J."/>
        </authorList>
    </citation>
    <scope>NUCLEOTIDE SEQUENCE [LARGE SCALE GENOMIC DNA]</scope>
    <source>
        <strain evidence="4">JCM 13850</strain>
    </source>
</reference>
<organism evidence="3 4">
    <name type="scientific">Actinomadura napierensis</name>
    <dbReference type="NCBI Taxonomy" id="267854"/>
    <lineage>
        <taxon>Bacteria</taxon>
        <taxon>Bacillati</taxon>
        <taxon>Actinomycetota</taxon>
        <taxon>Actinomycetes</taxon>
        <taxon>Streptosporangiales</taxon>
        <taxon>Thermomonosporaceae</taxon>
        <taxon>Actinomadura</taxon>
    </lineage>
</organism>
<keyword evidence="2" id="KW-1133">Transmembrane helix</keyword>
<protein>
    <submittedName>
        <fullName evidence="3">Uncharacterized protein</fullName>
    </submittedName>
</protein>